<dbReference type="HOGENOM" id="CLU_2483332_0_0_1"/>
<accession>N1PQ89</accession>
<organism evidence="2 3">
    <name type="scientific">Dothistroma septosporum (strain NZE10 / CBS 128990)</name>
    <name type="common">Red band needle blight fungus</name>
    <name type="synonym">Mycosphaerella pini</name>
    <dbReference type="NCBI Taxonomy" id="675120"/>
    <lineage>
        <taxon>Eukaryota</taxon>
        <taxon>Fungi</taxon>
        <taxon>Dikarya</taxon>
        <taxon>Ascomycota</taxon>
        <taxon>Pezizomycotina</taxon>
        <taxon>Dothideomycetes</taxon>
        <taxon>Dothideomycetidae</taxon>
        <taxon>Mycosphaerellales</taxon>
        <taxon>Mycosphaerellaceae</taxon>
        <taxon>Dothistroma</taxon>
    </lineage>
</organism>
<evidence type="ECO:0000256" key="1">
    <source>
        <dbReference type="SAM" id="MobiDB-lite"/>
    </source>
</evidence>
<proteinExistence type="predicted"/>
<keyword evidence="3" id="KW-1185">Reference proteome</keyword>
<dbReference type="AlphaFoldDB" id="N1PQ89"/>
<feature type="region of interest" description="Disordered" evidence="1">
    <location>
        <begin position="50"/>
        <end position="87"/>
    </location>
</feature>
<dbReference type="Proteomes" id="UP000016933">
    <property type="component" value="Unassembled WGS sequence"/>
</dbReference>
<reference evidence="2 3" key="2">
    <citation type="journal article" date="2012" name="PLoS Pathog.">
        <title>Diverse lifestyles and strategies of plant pathogenesis encoded in the genomes of eighteen Dothideomycetes fungi.</title>
        <authorList>
            <person name="Ohm R.A."/>
            <person name="Feau N."/>
            <person name="Henrissat B."/>
            <person name="Schoch C.L."/>
            <person name="Horwitz B.A."/>
            <person name="Barry K.W."/>
            <person name="Condon B.J."/>
            <person name="Copeland A.C."/>
            <person name="Dhillon B."/>
            <person name="Glaser F."/>
            <person name="Hesse C.N."/>
            <person name="Kosti I."/>
            <person name="LaButti K."/>
            <person name="Lindquist E.A."/>
            <person name="Lucas S."/>
            <person name="Salamov A.A."/>
            <person name="Bradshaw R.E."/>
            <person name="Ciuffetti L."/>
            <person name="Hamelin R.C."/>
            <person name="Kema G.H.J."/>
            <person name="Lawrence C."/>
            <person name="Scott J.A."/>
            <person name="Spatafora J.W."/>
            <person name="Turgeon B.G."/>
            <person name="de Wit P.J.G.M."/>
            <person name="Zhong S."/>
            <person name="Goodwin S.B."/>
            <person name="Grigoriev I.V."/>
        </authorList>
    </citation>
    <scope>NUCLEOTIDE SEQUENCE [LARGE SCALE GENOMIC DNA]</scope>
    <source>
        <strain evidence="3">NZE10 / CBS 128990</strain>
    </source>
</reference>
<dbReference type="EMBL" id="KB446539">
    <property type="protein sequence ID" value="EME44589.1"/>
    <property type="molecule type" value="Genomic_DNA"/>
</dbReference>
<sequence length="87" mass="9921">MGRADDNPRRPDCLLHKANDKARPKASHFVRPRLKLCDIVWTTIRPLESARSFSSSGRSCSVQQRQQRHASSDAAYPHPRSWASRPL</sequence>
<gene>
    <name evidence="2" type="ORF">DOTSEDRAFT_72144</name>
</gene>
<reference evidence="3" key="1">
    <citation type="journal article" date="2012" name="PLoS Genet.">
        <title>The genomes of the fungal plant pathogens Cladosporium fulvum and Dothistroma septosporum reveal adaptation to different hosts and lifestyles but also signatures of common ancestry.</title>
        <authorList>
            <person name="de Wit P.J.G.M."/>
            <person name="van der Burgt A."/>
            <person name="Oekmen B."/>
            <person name="Stergiopoulos I."/>
            <person name="Abd-Elsalam K.A."/>
            <person name="Aerts A.L."/>
            <person name="Bahkali A.H."/>
            <person name="Beenen H.G."/>
            <person name="Chettri P."/>
            <person name="Cox M.P."/>
            <person name="Datema E."/>
            <person name="de Vries R.P."/>
            <person name="Dhillon B."/>
            <person name="Ganley A.R."/>
            <person name="Griffiths S.A."/>
            <person name="Guo Y."/>
            <person name="Hamelin R.C."/>
            <person name="Henrissat B."/>
            <person name="Kabir M.S."/>
            <person name="Jashni M.K."/>
            <person name="Kema G."/>
            <person name="Klaubauf S."/>
            <person name="Lapidus A."/>
            <person name="Levasseur A."/>
            <person name="Lindquist E."/>
            <person name="Mehrabi R."/>
            <person name="Ohm R.A."/>
            <person name="Owen T.J."/>
            <person name="Salamov A."/>
            <person name="Schwelm A."/>
            <person name="Schijlen E."/>
            <person name="Sun H."/>
            <person name="van den Burg H.A."/>
            <person name="van Ham R.C.H.J."/>
            <person name="Zhang S."/>
            <person name="Goodwin S.B."/>
            <person name="Grigoriev I.V."/>
            <person name="Collemare J."/>
            <person name="Bradshaw R.E."/>
        </authorList>
    </citation>
    <scope>NUCLEOTIDE SEQUENCE [LARGE SCALE GENOMIC DNA]</scope>
    <source>
        <strain evidence="3">NZE10 / CBS 128990</strain>
    </source>
</reference>
<evidence type="ECO:0000313" key="3">
    <source>
        <dbReference type="Proteomes" id="UP000016933"/>
    </source>
</evidence>
<evidence type="ECO:0000313" key="2">
    <source>
        <dbReference type="EMBL" id="EME44589.1"/>
    </source>
</evidence>
<name>N1PQ89_DOTSN</name>
<protein>
    <submittedName>
        <fullName evidence="2">Uncharacterized protein</fullName>
    </submittedName>
</protein>
<feature type="compositionally biased region" description="Low complexity" evidence="1">
    <location>
        <begin position="50"/>
        <end position="65"/>
    </location>
</feature>